<dbReference type="CDD" id="cd07067">
    <property type="entry name" value="HP_PGM_like"/>
    <property type="match status" value="1"/>
</dbReference>
<dbReference type="Proteomes" id="UP000290624">
    <property type="component" value="Unassembled WGS sequence"/>
</dbReference>
<dbReference type="OrthoDB" id="9810154at2"/>
<comment type="caution">
    <text evidence="1">The sequence shown here is derived from an EMBL/GenBank/DDBJ whole genome shotgun (WGS) entry which is preliminary data.</text>
</comment>
<dbReference type="AlphaFoldDB" id="A0A4Q2EFE1"/>
<dbReference type="RefSeq" id="WP_129459677.1">
    <property type="nucleotide sequence ID" value="NZ_PPCV01000011.1"/>
</dbReference>
<gene>
    <name evidence="1" type="ORF">C1706_13080</name>
</gene>
<accession>A0A4Q2EFE1</accession>
<protein>
    <recommendedName>
        <fullName evidence="3">Histidine phosphatase family protein</fullName>
    </recommendedName>
</protein>
<reference evidence="1 2" key="1">
    <citation type="submission" date="2018-01" db="EMBL/GenBank/DDBJ databases">
        <title>Lactibacter flavus gen. nov., sp. nov., a novel bacterium of the family Propionibacteriaceae isolated from raw milk and dairy products.</title>
        <authorList>
            <person name="Wenning M."/>
            <person name="Breitenwieser F."/>
            <person name="Huptas C."/>
            <person name="von Neubeck M."/>
            <person name="Busse H.-J."/>
            <person name="Scherer S."/>
        </authorList>
    </citation>
    <scope>NUCLEOTIDE SEQUENCE [LARGE SCALE GENOMIC DNA]</scope>
    <source>
        <strain evidence="1 2">VG341</strain>
    </source>
</reference>
<dbReference type="Gene3D" id="3.40.50.1240">
    <property type="entry name" value="Phosphoglycerate mutase-like"/>
    <property type="match status" value="1"/>
</dbReference>
<name>A0A4Q2EFE1_9ACTN</name>
<evidence type="ECO:0008006" key="3">
    <source>
        <dbReference type="Google" id="ProtNLM"/>
    </source>
</evidence>
<dbReference type="SUPFAM" id="SSF53254">
    <property type="entry name" value="Phosphoglycerate mutase-like"/>
    <property type="match status" value="1"/>
</dbReference>
<evidence type="ECO:0000313" key="1">
    <source>
        <dbReference type="EMBL" id="RXW31242.1"/>
    </source>
</evidence>
<dbReference type="EMBL" id="PPCV01000011">
    <property type="protein sequence ID" value="RXW31242.1"/>
    <property type="molecule type" value="Genomic_DNA"/>
</dbReference>
<dbReference type="InterPro" id="IPR013078">
    <property type="entry name" value="His_Pase_superF_clade-1"/>
</dbReference>
<dbReference type="SMART" id="SM00855">
    <property type="entry name" value="PGAM"/>
    <property type="match status" value="1"/>
</dbReference>
<organism evidence="1 2">
    <name type="scientific">Propioniciclava flava</name>
    <dbReference type="NCBI Taxonomy" id="2072026"/>
    <lineage>
        <taxon>Bacteria</taxon>
        <taxon>Bacillati</taxon>
        <taxon>Actinomycetota</taxon>
        <taxon>Actinomycetes</taxon>
        <taxon>Propionibacteriales</taxon>
        <taxon>Propionibacteriaceae</taxon>
        <taxon>Propioniciclava</taxon>
    </lineage>
</organism>
<dbReference type="Pfam" id="PF00300">
    <property type="entry name" value="His_Phos_1"/>
    <property type="match status" value="1"/>
</dbReference>
<keyword evidence="2" id="KW-1185">Reference proteome</keyword>
<sequence>MKRLFLIRHGEAEFTGHGRGDRGRRLTDGGLAQAARLGHMLAHAGIEIILASTADRAQETAKGMGLSAPVESIDALYDASTVTIARTLADLDATSVQVAALVAHAPGVPALVDELTGPGSDPDAVARVSTHFPTATVARIDFEGTWADLSGARLAWANRG</sequence>
<evidence type="ECO:0000313" key="2">
    <source>
        <dbReference type="Proteomes" id="UP000290624"/>
    </source>
</evidence>
<dbReference type="InterPro" id="IPR029033">
    <property type="entry name" value="His_PPase_superfam"/>
</dbReference>
<proteinExistence type="predicted"/>